<evidence type="ECO:0000313" key="7">
    <source>
        <dbReference type="EMBL" id="TVU37168.1"/>
    </source>
</evidence>
<dbReference type="GO" id="GO:0009873">
    <property type="term" value="P:ethylene-activated signaling pathway"/>
    <property type="evidence" value="ECO:0007669"/>
    <property type="project" value="UniProtKB-KW"/>
</dbReference>
<dbReference type="OrthoDB" id="2017676at2759"/>
<dbReference type="Gene3D" id="1.10.3180.10">
    <property type="entry name" value="DNA-binding domain of EIN3-like"/>
    <property type="match status" value="2"/>
</dbReference>
<sequence length="581" mass="63025">MMGGGAVMLAADHGIPEKVLFGFGGSRFVGEEGDLVIPAPARELEESFPCDEGSDDDDDVDGGIEELERRMWRDRVRLRRLREKQQQSQSLQQSRGAGEEQRKQRQSGEEQARRKKMSRAQDGILKYMLKMMESCNAQGFVYGIIPENGKPVTGASDNLRAWWKDKVRFDRNGPAAVADFLLQADSSSNAGAPAPATPPTPTSLHELQDTTLGSLLSALMQHCDPPQRRFPLEKGVPPPWWPPRHADVPYKKPHDLKKAWKVAVLTAVIKHMSPDVDKVRRLVRQSKCLQDKMTAKEIVTWLAVLKQEEDLCYLKTHPGLPPPSSAGPLSFHAAVSGEYDVHPVDGDDKKPPSSCSDPAANFMMKEETSEAEFFQKRNAPPAAVDDIHGARVYACDNTGCARGFLDRNARNAHQYGCAINNTNSAGENKLLAPPPVFPAPSDPPGQAVGGFDFDLPLDGQRSLAGLMDMYDANVVGAHRSLTNGGDTAGAPGVVQMPGPFLAPCLFGDVSNVMPPPSQQQQQSTPFFVCGDAPFGGDIAAASPELRFSSCVSVPGGAALYGGALQLQQPQPHKPVGSNWFY</sequence>
<dbReference type="Proteomes" id="UP000324897">
    <property type="component" value="Chromosome 4"/>
</dbReference>
<dbReference type="PANTHER" id="PTHR33305:SF32">
    <property type="entry name" value="PROTEIN ETHYLENE-INSENSITIVE 3-LIKE 2"/>
    <property type="match status" value="1"/>
</dbReference>
<evidence type="ECO:0000256" key="5">
    <source>
        <dbReference type="SAM" id="MobiDB-lite"/>
    </source>
</evidence>
<proteinExistence type="inferred from homology"/>
<dbReference type="GO" id="GO:1903034">
    <property type="term" value="P:regulation of response to wounding"/>
    <property type="evidence" value="ECO:0007669"/>
    <property type="project" value="EnsemblPlants"/>
</dbReference>
<feature type="compositionally biased region" description="Low complexity" evidence="5">
    <location>
        <begin position="86"/>
        <end position="95"/>
    </location>
</feature>
<accession>A0A5J9VN00</accession>
<keyword evidence="4" id="KW-0539">Nucleus</keyword>
<feature type="domain" description="Ethylene insensitive 3-like DNA-binding" evidence="6">
    <location>
        <begin position="65"/>
        <end position="309"/>
    </location>
</feature>
<gene>
    <name evidence="7" type="ORF">EJB05_10469</name>
</gene>
<feature type="compositionally biased region" description="Basic and acidic residues" evidence="5">
    <location>
        <begin position="97"/>
        <end position="112"/>
    </location>
</feature>
<dbReference type="EMBL" id="RWGY01000007">
    <property type="protein sequence ID" value="TVU37168.1"/>
    <property type="molecule type" value="Genomic_DNA"/>
</dbReference>
<name>A0A5J9VN00_9POAL</name>
<feature type="region of interest" description="Disordered" evidence="5">
    <location>
        <begin position="82"/>
        <end position="119"/>
    </location>
</feature>
<dbReference type="Gramene" id="TVU37168">
    <property type="protein sequence ID" value="TVU37168"/>
    <property type="gene ID" value="EJB05_10469"/>
</dbReference>
<dbReference type="Pfam" id="PF04873">
    <property type="entry name" value="EIN3_DNA-bd"/>
    <property type="match status" value="1"/>
</dbReference>
<dbReference type="InterPro" id="IPR006957">
    <property type="entry name" value="EIN3"/>
</dbReference>
<dbReference type="InterPro" id="IPR023278">
    <property type="entry name" value="Ethylene_insens-like_DNA-bd"/>
</dbReference>
<keyword evidence="3" id="KW-0936">Ethylene signaling pathway</keyword>
<keyword evidence="8" id="KW-1185">Reference proteome</keyword>
<evidence type="ECO:0000259" key="6">
    <source>
        <dbReference type="Pfam" id="PF04873"/>
    </source>
</evidence>
<dbReference type="PANTHER" id="PTHR33305">
    <property type="entry name" value="ETHYLENE INSENSITIVE 3-LIKE 2 PROTEIN"/>
    <property type="match status" value="1"/>
</dbReference>
<comment type="subcellular location">
    <subcellularLocation>
        <location evidence="1">Nucleus</location>
    </subcellularLocation>
</comment>
<protein>
    <recommendedName>
        <fullName evidence="6">Ethylene insensitive 3-like DNA-binding domain-containing protein</fullName>
    </recommendedName>
</protein>
<dbReference type="SUPFAM" id="SSF116768">
    <property type="entry name" value="DNA-binding domain of EIN3-like"/>
    <property type="match status" value="1"/>
</dbReference>
<feature type="non-terminal residue" evidence="7">
    <location>
        <position position="1"/>
    </location>
</feature>
<evidence type="ECO:0000256" key="4">
    <source>
        <dbReference type="ARBA" id="ARBA00023242"/>
    </source>
</evidence>
<dbReference type="GO" id="GO:0005634">
    <property type="term" value="C:nucleus"/>
    <property type="evidence" value="ECO:0007669"/>
    <property type="project" value="UniProtKB-SubCell"/>
</dbReference>
<dbReference type="GO" id="GO:0043565">
    <property type="term" value="F:sequence-specific DNA binding"/>
    <property type="evidence" value="ECO:0007669"/>
    <property type="project" value="EnsemblPlants"/>
</dbReference>
<organism evidence="7 8">
    <name type="scientific">Eragrostis curvula</name>
    <name type="common">weeping love grass</name>
    <dbReference type="NCBI Taxonomy" id="38414"/>
    <lineage>
        <taxon>Eukaryota</taxon>
        <taxon>Viridiplantae</taxon>
        <taxon>Streptophyta</taxon>
        <taxon>Embryophyta</taxon>
        <taxon>Tracheophyta</taxon>
        <taxon>Spermatophyta</taxon>
        <taxon>Magnoliopsida</taxon>
        <taxon>Liliopsida</taxon>
        <taxon>Poales</taxon>
        <taxon>Poaceae</taxon>
        <taxon>PACMAD clade</taxon>
        <taxon>Chloridoideae</taxon>
        <taxon>Eragrostideae</taxon>
        <taxon>Eragrostidinae</taxon>
        <taxon>Eragrostis</taxon>
    </lineage>
</organism>
<comment type="similarity">
    <text evidence="2">Belongs to the EIN3 family.</text>
</comment>
<evidence type="ECO:0000256" key="2">
    <source>
        <dbReference type="ARBA" id="ARBA00009416"/>
    </source>
</evidence>
<dbReference type="AlphaFoldDB" id="A0A5J9VN00"/>
<dbReference type="GO" id="GO:0003700">
    <property type="term" value="F:DNA-binding transcription factor activity"/>
    <property type="evidence" value="ECO:0007669"/>
    <property type="project" value="EnsemblPlants"/>
</dbReference>
<dbReference type="GO" id="GO:1901001">
    <property type="term" value="P:negative regulation of response to salt stress"/>
    <property type="evidence" value="ECO:0007669"/>
    <property type="project" value="EnsemblPlants"/>
</dbReference>
<evidence type="ECO:0000313" key="8">
    <source>
        <dbReference type="Proteomes" id="UP000324897"/>
    </source>
</evidence>
<dbReference type="InterPro" id="IPR047091">
    <property type="entry name" value="EIN3-like_DNA-bd"/>
</dbReference>
<evidence type="ECO:0000256" key="1">
    <source>
        <dbReference type="ARBA" id="ARBA00004123"/>
    </source>
</evidence>
<dbReference type="GO" id="GO:0045893">
    <property type="term" value="P:positive regulation of DNA-templated transcription"/>
    <property type="evidence" value="ECO:0007669"/>
    <property type="project" value="EnsemblPlants"/>
</dbReference>
<reference evidence="7 8" key="1">
    <citation type="journal article" date="2019" name="Sci. Rep.">
        <title>A high-quality genome of Eragrostis curvula grass provides insights into Poaceae evolution and supports new strategies to enhance forage quality.</title>
        <authorList>
            <person name="Carballo J."/>
            <person name="Santos B.A.C.M."/>
            <person name="Zappacosta D."/>
            <person name="Garbus I."/>
            <person name="Selva J.P."/>
            <person name="Gallo C.A."/>
            <person name="Diaz A."/>
            <person name="Albertini E."/>
            <person name="Caccamo M."/>
            <person name="Echenique V."/>
        </authorList>
    </citation>
    <scope>NUCLEOTIDE SEQUENCE [LARGE SCALE GENOMIC DNA]</scope>
    <source>
        <strain evidence="8">cv. Victoria</strain>
        <tissue evidence="7">Leaf</tissue>
    </source>
</reference>
<evidence type="ECO:0000256" key="3">
    <source>
        <dbReference type="ARBA" id="ARBA00022745"/>
    </source>
</evidence>
<dbReference type="GO" id="GO:0010104">
    <property type="term" value="P:regulation of ethylene-activated signaling pathway"/>
    <property type="evidence" value="ECO:0007669"/>
    <property type="project" value="EnsemblPlants"/>
</dbReference>
<comment type="caution">
    <text evidence="7">The sequence shown here is derived from an EMBL/GenBank/DDBJ whole genome shotgun (WGS) entry which is preliminary data.</text>
</comment>